<dbReference type="STRING" id="150146.SAMN05443667_108102"/>
<dbReference type="Proteomes" id="UP000198951">
    <property type="component" value="Unassembled WGS sequence"/>
</dbReference>
<name>A0A1H4DTV2_9FLAO</name>
<organism evidence="1 2">
    <name type="scientific">Flavobacterium gillisiae</name>
    <dbReference type="NCBI Taxonomy" id="150146"/>
    <lineage>
        <taxon>Bacteria</taxon>
        <taxon>Pseudomonadati</taxon>
        <taxon>Bacteroidota</taxon>
        <taxon>Flavobacteriia</taxon>
        <taxon>Flavobacteriales</taxon>
        <taxon>Flavobacteriaceae</taxon>
        <taxon>Flavobacterium</taxon>
    </lineage>
</organism>
<proteinExistence type="predicted"/>
<accession>A0A1H4DTV2</accession>
<dbReference type="AlphaFoldDB" id="A0A1H4DTV2"/>
<keyword evidence="2" id="KW-1185">Reference proteome</keyword>
<sequence length="43" mass="5082">MRLYFENINLTLPFNFSNYIKNSFTKKVSIVVKEPTIQTPLEC</sequence>
<reference evidence="2" key="1">
    <citation type="submission" date="2016-10" db="EMBL/GenBank/DDBJ databases">
        <authorList>
            <person name="Varghese N."/>
            <person name="Submissions S."/>
        </authorList>
    </citation>
    <scope>NUCLEOTIDE SEQUENCE [LARGE SCALE GENOMIC DNA]</scope>
    <source>
        <strain evidence="2">DSM 22376</strain>
    </source>
</reference>
<evidence type="ECO:0000313" key="1">
    <source>
        <dbReference type="EMBL" id="SEA75820.1"/>
    </source>
</evidence>
<gene>
    <name evidence="1" type="ORF">SAMN05443667_108102</name>
</gene>
<dbReference type="EMBL" id="FNRD01000008">
    <property type="protein sequence ID" value="SEA75820.1"/>
    <property type="molecule type" value="Genomic_DNA"/>
</dbReference>
<protein>
    <submittedName>
        <fullName evidence="1">Uncharacterized protein</fullName>
    </submittedName>
</protein>
<evidence type="ECO:0000313" key="2">
    <source>
        <dbReference type="Proteomes" id="UP000198951"/>
    </source>
</evidence>